<keyword evidence="15" id="KW-1185">Reference proteome</keyword>
<keyword evidence="9 12" id="KW-0472">Membrane</keyword>
<evidence type="ECO:0000256" key="2">
    <source>
        <dbReference type="ARBA" id="ARBA00009592"/>
    </source>
</evidence>
<dbReference type="PANTHER" id="PTHR48063:SF48">
    <property type="entry name" value="LRR RECEPTOR-LIKE SERINE_THREONINE-PROTEIN KINASE FLS2"/>
    <property type="match status" value="1"/>
</dbReference>
<feature type="chain" id="PRO_5047472114" evidence="13">
    <location>
        <begin position="33"/>
        <end position="966"/>
    </location>
</feature>
<dbReference type="Pfam" id="PF00560">
    <property type="entry name" value="LRR_1"/>
    <property type="match status" value="10"/>
</dbReference>
<gene>
    <name evidence="16" type="primary">LOC107930918</name>
</gene>
<evidence type="ECO:0000259" key="14">
    <source>
        <dbReference type="Pfam" id="PF08263"/>
    </source>
</evidence>
<evidence type="ECO:0000256" key="11">
    <source>
        <dbReference type="ARBA" id="ARBA00023180"/>
    </source>
</evidence>
<protein>
    <submittedName>
        <fullName evidence="16">Receptor-like protein EIX2</fullName>
    </submittedName>
</protein>
<keyword evidence="8 12" id="KW-1133">Transmembrane helix</keyword>
<evidence type="ECO:0000256" key="8">
    <source>
        <dbReference type="ARBA" id="ARBA00022989"/>
    </source>
</evidence>
<proteinExistence type="inferred from homology"/>
<keyword evidence="7" id="KW-0677">Repeat</keyword>
<reference evidence="16" key="2">
    <citation type="submission" date="2025-08" db="UniProtKB">
        <authorList>
            <consortium name="RefSeq"/>
        </authorList>
    </citation>
    <scope>IDENTIFICATION</scope>
</reference>
<sequence length="966" mass="107804">MVGTIATMKSVTITLFPFLLVIVAICFSFCDATSDVLCIESERKALLKFKNDLVDPSNRLSSWVEDGDCCKWLGVVCHNTTGHINQLHLAAPLSVPHFDASVAEWETYHTSKNNSTLRGKINSSLLELKHLSSLDLSNNNFRSNIPKFLGMLGSLTYLNLSHAQFQGGIPHNLGNLSKLQYLDLGGNDLKPRSLQWVSGLSSLQYLDLSDADLRKATDWLQVTFEHSSLLELHLSACSLEDDPFPISVNSTKSLVILDLSENNFSSVPMSIFFLHGLVSIDLSGNSLEGPIPDYFRNISFLEVLDLSRNSLNSSTPNSLFSLSHLQFLNLSSNEIDQDISEILLSLSRCCLDCLESLDMAHNHLFGHLIDQLGHFKNLAHLSLAGNNISGPIPLSIGELSSLKFFDVSENQLNGNFPLCFGQLESLETVNLGFNLLEGVVSETHFSNLTRLTTLEASQNRLRFEPKSSWIPPFQCRIIKLSQWHLGPKFPRWLKFQKNLSVLDISEAGISDILPTWLLNLSTQFEYVNLSCNQLTGGISYLHVREIVDLRSNRFTGPLPRVFPTLQHLILSNNSFSGPLFELVCNSYREGPMECLAIERNLLSGEIPDCWNHWRGLGYLNLEDNNLTGKIPPSLGRLNLLVLSLRNNGMFGELPSTLQLSTSLIMLDLSDNHFSGSVPAWIGDKLSKLEMLSLRSNNFNGHIPQKICQLQSLRILDLGDNNISGAIPKCFSNLSAMANKGNQKSYMFQWSSISTNNFFYLRAFLVLKGRQYVYSTTLGLVTSMCLSTNRLIGEIPKELGSLVELRSLNLSRNLLIGNIPDEIGNIKLESLDLSMNQLNGEIPSSFSNLNFLNCFNVSYNNLTGRIPTSTQLQSFENLSYMSNHLCGPPLSKDCSTNSTPTDVANNGSRSEGSNVYWLYVSIVIGFVMGFWGVVAPLFFIRSWRNAYYQKLDHVGRKLYMSWATPGR</sequence>
<dbReference type="PaxDb" id="3635-A0A1U8LUF7"/>
<dbReference type="InterPro" id="IPR013210">
    <property type="entry name" value="LRR_N_plant-typ"/>
</dbReference>
<reference evidence="15" key="1">
    <citation type="journal article" date="2020" name="Nat. Genet.">
        <title>Genomic diversifications of five Gossypium allopolyploid species and their impact on cotton improvement.</title>
        <authorList>
            <person name="Chen Z.J."/>
            <person name="Sreedasyam A."/>
            <person name="Ando A."/>
            <person name="Song Q."/>
            <person name="De Santiago L.M."/>
            <person name="Hulse-Kemp A.M."/>
            <person name="Ding M."/>
            <person name="Ye W."/>
            <person name="Kirkbride R.C."/>
            <person name="Jenkins J."/>
            <person name="Plott C."/>
            <person name="Lovell J."/>
            <person name="Lin Y.M."/>
            <person name="Vaughn R."/>
            <person name="Liu B."/>
            <person name="Simpson S."/>
            <person name="Scheffler B.E."/>
            <person name="Wen L."/>
            <person name="Saski C.A."/>
            <person name="Grover C.E."/>
            <person name="Hu G."/>
            <person name="Conover J.L."/>
            <person name="Carlson J.W."/>
            <person name="Shu S."/>
            <person name="Boston L.B."/>
            <person name="Williams M."/>
            <person name="Peterson D.G."/>
            <person name="McGee K."/>
            <person name="Jones D.C."/>
            <person name="Wendel J.F."/>
            <person name="Stelly D.M."/>
            <person name="Grimwood J."/>
            <person name="Schmutz J."/>
        </authorList>
    </citation>
    <scope>NUCLEOTIDE SEQUENCE [LARGE SCALE GENOMIC DNA]</scope>
    <source>
        <strain evidence="15">cv. TM-1</strain>
    </source>
</reference>
<dbReference type="InterPro" id="IPR003591">
    <property type="entry name" value="Leu-rich_rpt_typical-subtyp"/>
</dbReference>
<dbReference type="SMR" id="A0A1U8LUF7"/>
<comment type="similarity">
    <text evidence="2">Belongs to the RLP family.</text>
</comment>
<dbReference type="Pfam" id="PF08263">
    <property type="entry name" value="LRRNT_2"/>
    <property type="match status" value="1"/>
</dbReference>
<dbReference type="SMART" id="SM00365">
    <property type="entry name" value="LRR_SD22"/>
    <property type="match status" value="8"/>
</dbReference>
<dbReference type="SUPFAM" id="SSF52047">
    <property type="entry name" value="RNI-like"/>
    <property type="match status" value="1"/>
</dbReference>
<evidence type="ECO:0000256" key="9">
    <source>
        <dbReference type="ARBA" id="ARBA00023136"/>
    </source>
</evidence>
<keyword evidence="3" id="KW-1003">Cell membrane</keyword>
<evidence type="ECO:0000256" key="12">
    <source>
        <dbReference type="SAM" id="Phobius"/>
    </source>
</evidence>
<dbReference type="InterPro" id="IPR001611">
    <property type="entry name" value="Leu-rich_rpt"/>
</dbReference>
<evidence type="ECO:0000313" key="15">
    <source>
        <dbReference type="Proteomes" id="UP000818029"/>
    </source>
</evidence>
<evidence type="ECO:0000256" key="6">
    <source>
        <dbReference type="ARBA" id="ARBA00022729"/>
    </source>
</evidence>
<evidence type="ECO:0000256" key="7">
    <source>
        <dbReference type="ARBA" id="ARBA00022737"/>
    </source>
</evidence>
<evidence type="ECO:0000256" key="4">
    <source>
        <dbReference type="ARBA" id="ARBA00022614"/>
    </source>
</evidence>
<evidence type="ECO:0000256" key="1">
    <source>
        <dbReference type="ARBA" id="ARBA00004251"/>
    </source>
</evidence>
<feature type="domain" description="Leucine-rich repeat-containing N-terminal plant-type" evidence="14">
    <location>
        <begin position="40"/>
        <end position="77"/>
    </location>
</feature>
<feature type="signal peptide" evidence="13">
    <location>
        <begin position="1"/>
        <end position="32"/>
    </location>
</feature>
<keyword evidence="11" id="KW-0325">Glycoprotein</keyword>
<evidence type="ECO:0000256" key="5">
    <source>
        <dbReference type="ARBA" id="ARBA00022692"/>
    </source>
</evidence>
<dbReference type="GO" id="GO:0005886">
    <property type="term" value="C:plasma membrane"/>
    <property type="evidence" value="ECO:0007669"/>
    <property type="project" value="UniProtKB-SubCell"/>
</dbReference>
<organism evidence="15 16">
    <name type="scientific">Gossypium hirsutum</name>
    <name type="common">Upland cotton</name>
    <name type="synonym">Gossypium mexicanum</name>
    <dbReference type="NCBI Taxonomy" id="3635"/>
    <lineage>
        <taxon>Eukaryota</taxon>
        <taxon>Viridiplantae</taxon>
        <taxon>Streptophyta</taxon>
        <taxon>Embryophyta</taxon>
        <taxon>Tracheophyta</taxon>
        <taxon>Spermatophyta</taxon>
        <taxon>Magnoliopsida</taxon>
        <taxon>eudicotyledons</taxon>
        <taxon>Gunneridae</taxon>
        <taxon>Pentapetalae</taxon>
        <taxon>rosids</taxon>
        <taxon>malvids</taxon>
        <taxon>Malvales</taxon>
        <taxon>Malvaceae</taxon>
        <taxon>Malvoideae</taxon>
        <taxon>Gossypium</taxon>
    </lineage>
</organism>
<keyword evidence="4" id="KW-0433">Leucine-rich repeat</keyword>
<dbReference type="InterPro" id="IPR032675">
    <property type="entry name" value="LRR_dom_sf"/>
</dbReference>
<accession>A0A1U8LUF7</accession>
<keyword evidence="5 12" id="KW-0812">Transmembrane</keyword>
<dbReference type="InterPro" id="IPR046956">
    <property type="entry name" value="RLP23-like"/>
</dbReference>
<keyword evidence="6 13" id="KW-0732">Signal</keyword>
<dbReference type="Proteomes" id="UP000818029">
    <property type="component" value="Chromosome D11"/>
</dbReference>
<dbReference type="SMART" id="SM00369">
    <property type="entry name" value="LRR_TYP"/>
    <property type="match status" value="10"/>
</dbReference>
<dbReference type="RefSeq" id="XP_016718167.2">
    <property type="nucleotide sequence ID" value="XM_016862678.2"/>
</dbReference>
<name>A0A1U8LUF7_GOSHI</name>
<dbReference type="KEGG" id="ghi:107930918"/>
<evidence type="ECO:0000256" key="10">
    <source>
        <dbReference type="ARBA" id="ARBA00023170"/>
    </source>
</evidence>
<dbReference type="STRING" id="3635.A0A1U8LUF7"/>
<dbReference type="SUPFAM" id="SSF52058">
    <property type="entry name" value="L domain-like"/>
    <property type="match status" value="2"/>
</dbReference>
<dbReference type="PANTHER" id="PTHR48063">
    <property type="entry name" value="LRR RECEPTOR-LIKE KINASE"/>
    <property type="match status" value="1"/>
</dbReference>
<evidence type="ECO:0000256" key="13">
    <source>
        <dbReference type="SAM" id="SignalP"/>
    </source>
</evidence>
<comment type="subcellular location">
    <subcellularLocation>
        <location evidence="1">Cell membrane</location>
        <topology evidence="1">Single-pass type I membrane protein</topology>
    </subcellularLocation>
</comment>
<evidence type="ECO:0000313" key="16">
    <source>
        <dbReference type="RefSeq" id="XP_016718167.2"/>
    </source>
</evidence>
<evidence type="ECO:0000256" key="3">
    <source>
        <dbReference type="ARBA" id="ARBA00022475"/>
    </source>
</evidence>
<dbReference type="AlphaFoldDB" id="A0A1U8LUF7"/>
<dbReference type="GeneID" id="107930918"/>
<keyword evidence="10" id="KW-0675">Receptor</keyword>
<dbReference type="Gene3D" id="3.80.10.10">
    <property type="entry name" value="Ribonuclease Inhibitor"/>
    <property type="match status" value="4"/>
</dbReference>
<dbReference type="Pfam" id="PF13855">
    <property type="entry name" value="LRR_8"/>
    <property type="match status" value="1"/>
</dbReference>
<feature type="transmembrane region" description="Helical" evidence="12">
    <location>
        <begin position="915"/>
        <end position="939"/>
    </location>
</feature>